<accession>A0AAN0M631</accession>
<dbReference type="InterPro" id="IPR006222">
    <property type="entry name" value="GCVT_N"/>
</dbReference>
<evidence type="ECO:0000313" key="6">
    <source>
        <dbReference type="EMBL" id="WZU65766.1"/>
    </source>
</evidence>
<evidence type="ECO:0000259" key="4">
    <source>
        <dbReference type="Pfam" id="PF01571"/>
    </source>
</evidence>
<feature type="domain" description="FAD dependent oxidoreductase" evidence="3">
    <location>
        <begin position="11"/>
        <end position="365"/>
    </location>
</feature>
<dbReference type="InterPro" id="IPR027266">
    <property type="entry name" value="TrmE/GcvT-like"/>
</dbReference>
<sequence>MTKQLPSSAPVVIIGGGIIGMSTLYHLAHRGVSAVLVERRKIASGTTWHAAGIVGQLRDSTAQTELGKYTARLFRDLEEETGQGTGYKQNGTINISLSNVRHEQLLRTHDHAARMGIPSKMLSPEEVKEQWPALVIDDVQSGFFVPSNGQVNPLDVTIALSKGARQKGAQVFEETRVERLEIRDGKVVGVVTDQGTIATEQVLIAGGMWSHLFAKSHGITVPLHAAEHFYVVTEPVEGLPSTQPILNIMEERNYWKEDAGKILIGGFEAQGKAWAQDGIPEDFEFDELPFDMDHVEEDLMRMFARMPSLETMGIQTFFNGPESFTPDGRPYLGPAAEVKGVFLATGMNSNGILNSGGTGLTMAEWLIEGMPSRSMAPLLAVRAHPFQANTRYNQDRAAESVGFHYGISWAGRQVHSGRGVRRVPLHRAFKDAGAVMAERIGWEVPMYFDADNPQWSDTPSLRWKPWSEQVKAECLAARDAAVLLDQSMYAKILVQGPDAARALNHVCGAQMDVDVGISVYSQFLNVNGGIEADVTVTRIAPQSFMVVTGHPSQMRDQFWLKSNADPSWNFEVFDATSAYCLLTLHGPKSREILQSLSNDDLSNEAFAFGAAREIDVAHARGWVIRRSFLGELGYEMMFPTEFTEGVYEALLDAGAPHGLRHMGMFAMNACRIEKGFRHFGHDIAEDDTPYETGLGFAVKLDKDDDFLGKARLAQQKAEEGPAYKHRMVSIKVPGLTAEEGPYLIHNEPIWKDGEIVGHVTSGDWGFRLEAMVGLATIEKQGGAAKAWIDEGGFEVQIAGKMYAIEAQLGPFYDPKGQIMRS</sequence>
<dbReference type="GO" id="GO:0016491">
    <property type="term" value="F:oxidoreductase activity"/>
    <property type="evidence" value="ECO:0007669"/>
    <property type="project" value="UniProtKB-KW"/>
</dbReference>
<dbReference type="Proteomes" id="UP001470809">
    <property type="component" value="Plasmid pSS1-5"/>
</dbReference>
<dbReference type="Gene3D" id="3.30.9.10">
    <property type="entry name" value="D-Amino Acid Oxidase, subunit A, domain 2"/>
    <property type="match status" value="1"/>
</dbReference>
<keyword evidence="6" id="KW-0614">Plasmid</keyword>
<evidence type="ECO:0000259" key="3">
    <source>
        <dbReference type="Pfam" id="PF01266"/>
    </source>
</evidence>
<dbReference type="InterPro" id="IPR029043">
    <property type="entry name" value="GcvT/YgfZ_C"/>
</dbReference>
<feature type="domain" description="GCVT N-terminal" evidence="4">
    <location>
        <begin position="425"/>
        <end position="702"/>
    </location>
</feature>
<dbReference type="Pfam" id="PF08669">
    <property type="entry name" value="GCV_T_C"/>
    <property type="match status" value="1"/>
</dbReference>
<dbReference type="InterPro" id="IPR006076">
    <property type="entry name" value="FAD-dep_OxRdtase"/>
</dbReference>
<evidence type="ECO:0000256" key="2">
    <source>
        <dbReference type="ARBA" id="ARBA00023002"/>
    </source>
</evidence>
<reference evidence="6" key="1">
    <citation type="submission" date="2024-08" db="EMBL/GenBank/DDBJ databases">
        <title>Phylogenomic analyses of a clade within the roseobacter group suggest taxonomic reassignments of species of the genera Aestuariivita, Citreicella, Loktanella, Nautella, Pelagibaca, Ruegeria, Thalassobius, Thiobacimonas and Tropicibacter, and the proposal o.</title>
        <authorList>
            <person name="Jeon C.O."/>
        </authorList>
    </citation>
    <scope>NUCLEOTIDE SEQUENCE</scope>
    <source>
        <strain evidence="6">SS1-5</strain>
        <plasmid evidence="6">pSS1-5</plasmid>
    </source>
</reference>
<dbReference type="Gene3D" id="3.30.1360.120">
    <property type="entry name" value="Probable tRNA modification gtpase trme, domain 1"/>
    <property type="match status" value="1"/>
</dbReference>
<feature type="domain" description="Aminomethyltransferase C-terminal" evidence="5">
    <location>
        <begin position="734"/>
        <end position="813"/>
    </location>
</feature>
<keyword evidence="2" id="KW-0560">Oxidoreductase</keyword>
<dbReference type="SUPFAM" id="SSF101790">
    <property type="entry name" value="Aminomethyltransferase beta-barrel domain"/>
    <property type="match status" value="1"/>
</dbReference>
<dbReference type="RefSeq" id="WP_342075100.1">
    <property type="nucleotide sequence ID" value="NZ_CP151764.2"/>
</dbReference>
<proteinExistence type="inferred from homology"/>
<dbReference type="InterPro" id="IPR036188">
    <property type="entry name" value="FAD/NAD-bd_sf"/>
</dbReference>
<dbReference type="InterPro" id="IPR013977">
    <property type="entry name" value="GcvT_C"/>
</dbReference>
<evidence type="ECO:0000256" key="1">
    <source>
        <dbReference type="ARBA" id="ARBA00008609"/>
    </source>
</evidence>
<dbReference type="SUPFAM" id="SSF54373">
    <property type="entry name" value="FAD-linked reductases, C-terminal domain"/>
    <property type="match status" value="1"/>
</dbReference>
<dbReference type="SUPFAM" id="SSF103025">
    <property type="entry name" value="Folate-binding domain"/>
    <property type="match status" value="1"/>
</dbReference>
<dbReference type="PANTHER" id="PTHR43757:SF2">
    <property type="entry name" value="AMINOMETHYLTRANSFERASE, MITOCHONDRIAL"/>
    <property type="match status" value="1"/>
</dbReference>
<dbReference type="AlphaFoldDB" id="A0AAN0M631"/>
<dbReference type="KEGG" id="yrh:AABB31_01270"/>
<evidence type="ECO:0000313" key="7">
    <source>
        <dbReference type="Proteomes" id="UP001470809"/>
    </source>
</evidence>
<dbReference type="Pfam" id="PF01571">
    <property type="entry name" value="GCV_T"/>
    <property type="match status" value="1"/>
</dbReference>
<dbReference type="Gene3D" id="3.50.50.60">
    <property type="entry name" value="FAD/NAD(P)-binding domain"/>
    <property type="match status" value="1"/>
</dbReference>
<protein>
    <submittedName>
        <fullName evidence="6">FAD-dependent oxidoreductase</fullName>
    </submittedName>
</protein>
<geneLocation type="plasmid" evidence="6 7">
    <name>pSS1-5</name>
</geneLocation>
<dbReference type="Gene3D" id="2.40.30.110">
    <property type="entry name" value="Aminomethyltransferase beta-barrel domains"/>
    <property type="match status" value="1"/>
</dbReference>
<dbReference type="PANTHER" id="PTHR43757">
    <property type="entry name" value="AMINOMETHYLTRANSFERASE"/>
    <property type="match status" value="1"/>
</dbReference>
<comment type="similarity">
    <text evidence="1">Belongs to the GcvT family.</text>
</comment>
<dbReference type="Pfam" id="PF01266">
    <property type="entry name" value="DAO"/>
    <property type="match status" value="1"/>
</dbReference>
<evidence type="ECO:0000259" key="5">
    <source>
        <dbReference type="Pfam" id="PF08669"/>
    </source>
</evidence>
<gene>
    <name evidence="6" type="ORF">AABB31_01270</name>
</gene>
<dbReference type="EMBL" id="CP151764">
    <property type="protein sequence ID" value="WZU65766.1"/>
    <property type="molecule type" value="Genomic_DNA"/>
</dbReference>
<dbReference type="SUPFAM" id="SSF51905">
    <property type="entry name" value="FAD/NAD(P)-binding domain"/>
    <property type="match status" value="1"/>
</dbReference>
<name>A0AAN0M631_9RHOB</name>
<dbReference type="InterPro" id="IPR028896">
    <property type="entry name" value="GcvT/YgfZ/DmdA"/>
</dbReference>
<organism evidence="6 7">
    <name type="scientific">Yoonia rhodophyticola</name>
    <dbReference type="NCBI Taxonomy" id="3137370"/>
    <lineage>
        <taxon>Bacteria</taxon>
        <taxon>Pseudomonadati</taxon>
        <taxon>Pseudomonadota</taxon>
        <taxon>Alphaproteobacteria</taxon>
        <taxon>Rhodobacterales</taxon>
        <taxon>Paracoccaceae</taxon>
        <taxon>Yoonia</taxon>
    </lineage>
</organism>
<keyword evidence="7" id="KW-1185">Reference proteome</keyword>
<dbReference type="Gene3D" id="3.30.70.1400">
    <property type="entry name" value="Aminomethyltransferase beta-barrel domains"/>
    <property type="match status" value="1"/>
</dbReference>